<sequence>MATKSYEFETQGRHKSANVIQVELMHMDVDRIQEVFETHFLQPNDKILLWKVISCKDINNTISDLRILLGLNKVPPMTPTAEILLQNLRLQGSEDEDDPITKYFRSYMKFFEAADWEDEESAAEALSVYNFAKDLFETSERNHINRIKELEDGNAHKDVIAKEVLITSKQIAKEKKGELVPGQGEEANPGCLCDAGAGHRGAQQATFCYTSFKPVSVDFFNNM</sequence>
<dbReference type="VEuPathDB" id="FungiDB:C7M61_005279"/>
<keyword evidence="2" id="KW-1185">Reference proteome</keyword>
<organism evidence="1 2">
    <name type="scientific">Candidozyma pseudohaemuli</name>
    <dbReference type="NCBI Taxonomy" id="418784"/>
    <lineage>
        <taxon>Eukaryota</taxon>
        <taxon>Fungi</taxon>
        <taxon>Dikarya</taxon>
        <taxon>Ascomycota</taxon>
        <taxon>Saccharomycotina</taxon>
        <taxon>Pichiomycetes</taxon>
        <taxon>Metschnikowiaceae</taxon>
        <taxon>Candidozyma</taxon>
    </lineage>
</organism>
<dbReference type="AlphaFoldDB" id="A0A2P7YCG1"/>
<evidence type="ECO:0000313" key="1">
    <source>
        <dbReference type="EMBL" id="PSK33669.1"/>
    </source>
</evidence>
<reference evidence="1 2" key="1">
    <citation type="submission" date="2018-03" db="EMBL/GenBank/DDBJ databases">
        <title>Candida pseudohaemulonii genome assembly and annotation.</title>
        <authorList>
            <person name="Munoz J.F."/>
            <person name="Gade L.G."/>
            <person name="Chow N.A."/>
            <person name="Litvintseva A.P."/>
            <person name="Loparev V.N."/>
            <person name="Cuomo C.A."/>
        </authorList>
    </citation>
    <scope>NUCLEOTIDE SEQUENCE [LARGE SCALE GENOMIC DNA]</scope>
    <source>
        <strain evidence="1 2">B12108</strain>
    </source>
</reference>
<name>A0A2P7YCG1_9ASCO</name>
<protein>
    <submittedName>
        <fullName evidence="1">Uncharacterized protein</fullName>
    </submittedName>
</protein>
<accession>A0A2P7YCG1</accession>
<dbReference type="RefSeq" id="XP_024711256.1">
    <property type="nucleotide sequence ID" value="XM_024860586.1"/>
</dbReference>
<gene>
    <name evidence="1" type="ORF">C7M61_005279</name>
</gene>
<dbReference type="GeneID" id="36568665"/>
<proteinExistence type="predicted"/>
<dbReference type="EMBL" id="PYFQ01000025">
    <property type="protein sequence ID" value="PSK33669.1"/>
    <property type="molecule type" value="Genomic_DNA"/>
</dbReference>
<evidence type="ECO:0000313" key="2">
    <source>
        <dbReference type="Proteomes" id="UP000241107"/>
    </source>
</evidence>
<comment type="caution">
    <text evidence="1">The sequence shown here is derived from an EMBL/GenBank/DDBJ whole genome shotgun (WGS) entry which is preliminary data.</text>
</comment>
<dbReference type="Proteomes" id="UP000241107">
    <property type="component" value="Unassembled WGS sequence"/>
</dbReference>